<evidence type="ECO:0000313" key="2">
    <source>
        <dbReference type="Proteomes" id="UP000289555"/>
    </source>
</evidence>
<name>A0ABM7GGB7_9GAMM</name>
<dbReference type="Proteomes" id="UP000289555">
    <property type="component" value="Chromosome"/>
</dbReference>
<dbReference type="EMBL" id="AP019416">
    <property type="protein sequence ID" value="BBI49752.1"/>
    <property type="molecule type" value="Genomic_DNA"/>
</dbReference>
<keyword evidence="2" id="KW-1185">Reference proteome</keyword>
<organism evidence="1 2">
    <name type="scientific">Vreelandella olivaria</name>
    <dbReference type="NCBI Taxonomy" id="390919"/>
    <lineage>
        <taxon>Bacteria</taxon>
        <taxon>Pseudomonadati</taxon>
        <taxon>Pseudomonadota</taxon>
        <taxon>Gammaproteobacteria</taxon>
        <taxon>Oceanospirillales</taxon>
        <taxon>Halomonadaceae</taxon>
        <taxon>Vreelandella</taxon>
    </lineage>
</organism>
<reference evidence="2" key="1">
    <citation type="journal article" date="2019" name="Microbiol. Resour. Announc.">
        <title>Complete Genome Sequence of Halomonas olivaria, a Moderately Halophilic Bacterium Isolated from Olive Processing Effluents, Obtained by Nanopore Sequencing.</title>
        <authorList>
            <person name="Nagata S."/>
            <person name="Ii K.M."/>
            <person name="Tsukimi T."/>
            <person name="Miura M.C."/>
            <person name="Galipon J."/>
            <person name="Arakawa K."/>
        </authorList>
    </citation>
    <scope>NUCLEOTIDE SEQUENCE [LARGE SCALE GENOMIC DNA]</scope>
    <source>
        <strain evidence="2">TYRC17</strain>
    </source>
</reference>
<evidence type="ECO:0000313" key="1">
    <source>
        <dbReference type="EMBL" id="BBI49752.1"/>
    </source>
</evidence>
<sequence>MDELSVVYLDKEKEQAKWLERIDGDFTWHDAPTVAALWLGLPLGTRELQFDVVRGVWRVNGRPMPELWPQ</sequence>
<accession>A0ABM7GGB7</accession>
<gene>
    <name evidence="1" type="ORF">HORIV_21730</name>
</gene>
<proteinExistence type="predicted"/>
<protein>
    <submittedName>
        <fullName evidence="1">Uncharacterized protein</fullName>
    </submittedName>
</protein>